<dbReference type="Proteomes" id="UP000092154">
    <property type="component" value="Unassembled WGS sequence"/>
</dbReference>
<evidence type="ECO:0000313" key="3">
    <source>
        <dbReference type="Proteomes" id="UP000092154"/>
    </source>
</evidence>
<dbReference type="EMBL" id="KV449350">
    <property type="protein sequence ID" value="OAX31555.1"/>
    <property type="molecule type" value="Genomic_DNA"/>
</dbReference>
<organism evidence="2 3">
    <name type="scientific">Rhizopogon vinicolor AM-OR11-026</name>
    <dbReference type="NCBI Taxonomy" id="1314800"/>
    <lineage>
        <taxon>Eukaryota</taxon>
        <taxon>Fungi</taxon>
        <taxon>Dikarya</taxon>
        <taxon>Basidiomycota</taxon>
        <taxon>Agaricomycotina</taxon>
        <taxon>Agaricomycetes</taxon>
        <taxon>Agaricomycetidae</taxon>
        <taxon>Boletales</taxon>
        <taxon>Suillineae</taxon>
        <taxon>Rhizopogonaceae</taxon>
        <taxon>Rhizopogon</taxon>
    </lineage>
</organism>
<protein>
    <recommendedName>
        <fullName evidence="1">DUF4219 domain-containing protein</fullName>
    </recommendedName>
</protein>
<dbReference type="AlphaFoldDB" id="A0A1B7MG21"/>
<dbReference type="OrthoDB" id="2673624at2759"/>
<accession>A0A1B7MG21</accession>
<evidence type="ECO:0000313" key="2">
    <source>
        <dbReference type="EMBL" id="OAX31555.1"/>
    </source>
</evidence>
<dbReference type="STRING" id="1314800.A0A1B7MG21"/>
<dbReference type="InParanoid" id="A0A1B7MG21"/>
<name>A0A1B7MG21_9AGAM</name>
<evidence type="ECO:0000259" key="1">
    <source>
        <dbReference type="Pfam" id="PF13961"/>
    </source>
</evidence>
<feature type="domain" description="DUF4219" evidence="1">
    <location>
        <begin position="15"/>
        <end position="37"/>
    </location>
</feature>
<keyword evidence="3" id="KW-1185">Reference proteome</keyword>
<gene>
    <name evidence="2" type="ORF">K503DRAFT_794934</name>
</gene>
<dbReference type="Pfam" id="PF13961">
    <property type="entry name" value="DUF4219"/>
    <property type="match status" value="1"/>
</dbReference>
<sequence length="136" mass="15488">MSSEDHKSSNSVTKLTSSNYPIWKGEMKAYLQVKGLWLLVDKSAGELYLTCSVDQRMHIDAIQDNPDNFFSIRKQPDKSLSTLIAWIEDGMSKIKELHLTDSKDPYTIKSLDAELICMTMVQSLDEEYSHFTSSLC</sequence>
<dbReference type="InterPro" id="IPR025314">
    <property type="entry name" value="DUF4219"/>
</dbReference>
<proteinExistence type="predicted"/>
<reference evidence="2 3" key="1">
    <citation type="submission" date="2016-06" db="EMBL/GenBank/DDBJ databases">
        <title>Comparative genomics of the ectomycorrhizal sister species Rhizopogon vinicolor and Rhizopogon vesiculosus (Basidiomycota: Boletales) reveals a divergence of the mating type B locus.</title>
        <authorList>
            <consortium name="DOE Joint Genome Institute"/>
            <person name="Mujic A.B."/>
            <person name="Kuo A."/>
            <person name="Tritt A."/>
            <person name="Lipzen A."/>
            <person name="Chen C."/>
            <person name="Johnson J."/>
            <person name="Sharma A."/>
            <person name="Barry K."/>
            <person name="Grigoriev I.V."/>
            <person name="Spatafora J.W."/>
        </authorList>
    </citation>
    <scope>NUCLEOTIDE SEQUENCE [LARGE SCALE GENOMIC DNA]</scope>
    <source>
        <strain evidence="2 3">AM-OR11-026</strain>
    </source>
</reference>